<reference evidence="2" key="1">
    <citation type="submission" date="2023-03" db="EMBL/GenBank/DDBJ databases">
        <title>Massive genome expansion in bonnet fungi (Mycena s.s.) driven by repeated elements and novel gene families across ecological guilds.</title>
        <authorList>
            <consortium name="Lawrence Berkeley National Laboratory"/>
            <person name="Harder C.B."/>
            <person name="Miyauchi S."/>
            <person name="Viragh M."/>
            <person name="Kuo A."/>
            <person name="Thoen E."/>
            <person name="Andreopoulos B."/>
            <person name="Lu D."/>
            <person name="Skrede I."/>
            <person name="Drula E."/>
            <person name="Henrissat B."/>
            <person name="Morin E."/>
            <person name="Kohler A."/>
            <person name="Barry K."/>
            <person name="LaButti K."/>
            <person name="Morin E."/>
            <person name="Salamov A."/>
            <person name="Lipzen A."/>
            <person name="Mereny Z."/>
            <person name="Hegedus B."/>
            <person name="Baldrian P."/>
            <person name="Stursova M."/>
            <person name="Weitz H."/>
            <person name="Taylor A."/>
            <person name="Grigoriev I.V."/>
            <person name="Nagy L.G."/>
            <person name="Martin F."/>
            <person name="Kauserud H."/>
        </authorList>
    </citation>
    <scope>NUCLEOTIDE SEQUENCE</scope>
    <source>
        <strain evidence="2">9284</strain>
    </source>
</reference>
<proteinExistence type="predicted"/>
<feature type="region of interest" description="Disordered" evidence="1">
    <location>
        <begin position="1"/>
        <end position="23"/>
    </location>
</feature>
<comment type="caution">
    <text evidence="2">The sequence shown here is derived from an EMBL/GenBank/DDBJ whole genome shotgun (WGS) entry which is preliminary data.</text>
</comment>
<dbReference type="AlphaFoldDB" id="A0AAD7C9W2"/>
<dbReference type="Proteomes" id="UP001221142">
    <property type="component" value="Unassembled WGS sequence"/>
</dbReference>
<feature type="compositionally biased region" description="Polar residues" evidence="1">
    <location>
        <begin position="1"/>
        <end position="12"/>
    </location>
</feature>
<accession>A0AAD7C9W2</accession>
<evidence type="ECO:0000313" key="3">
    <source>
        <dbReference type="Proteomes" id="UP001221142"/>
    </source>
</evidence>
<evidence type="ECO:0000313" key="2">
    <source>
        <dbReference type="EMBL" id="KAJ7643539.1"/>
    </source>
</evidence>
<evidence type="ECO:0000256" key="1">
    <source>
        <dbReference type="SAM" id="MobiDB-lite"/>
    </source>
</evidence>
<sequence>MRNQCEPQTASESPEPAGVAAANQSTSNLVVRSSLSLQPPSRELPPELVQDLFECFTFSLHSNFPLLRRTGLTATLSSLSWRIDLLPLDERVLTYCICAQSALIHPAIIGPGPKQDSLLDRSVLFSGADLRIYGICLQVSDCNAASCFLLTILDETRRALNRPWALAYISHTRSLAVGWNWKPNDRDASWATYLMMESLTAILERKPVVPTYVDLVLISGPEPPSLSSILESLVTKKAVTQMVYGAIQPDIQS</sequence>
<protein>
    <submittedName>
        <fullName evidence="2">Uncharacterized protein</fullName>
    </submittedName>
</protein>
<organism evidence="2 3">
    <name type="scientific">Roridomyces roridus</name>
    <dbReference type="NCBI Taxonomy" id="1738132"/>
    <lineage>
        <taxon>Eukaryota</taxon>
        <taxon>Fungi</taxon>
        <taxon>Dikarya</taxon>
        <taxon>Basidiomycota</taxon>
        <taxon>Agaricomycotina</taxon>
        <taxon>Agaricomycetes</taxon>
        <taxon>Agaricomycetidae</taxon>
        <taxon>Agaricales</taxon>
        <taxon>Marasmiineae</taxon>
        <taxon>Mycenaceae</taxon>
        <taxon>Roridomyces</taxon>
    </lineage>
</organism>
<keyword evidence="3" id="KW-1185">Reference proteome</keyword>
<gene>
    <name evidence="2" type="ORF">FB45DRAFT_1020378</name>
</gene>
<name>A0AAD7C9W2_9AGAR</name>
<dbReference type="EMBL" id="JARKIF010000003">
    <property type="protein sequence ID" value="KAJ7643539.1"/>
    <property type="molecule type" value="Genomic_DNA"/>
</dbReference>